<dbReference type="CDD" id="cd07989">
    <property type="entry name" value="LPLAT_AGPAT-like"/>
    <property type="match status" value="1"/>
</dbReference>
<dbReference type="EMBL" id="BMXV01000003">
    <property type="protein sequence ID" value="GGY69084.1"/>
    <property type="molecule type" value="Genomic_DNA"/>
</dbReference>
<evidence type="ECO:0000259" key="9">
    <source>
        <dbReference type="SMART" id="SM00563"/>
    </source>
</evidence>
<keyword evidence="7" id="KW-0012">Acyltransferase</keyword>
<dbReference type="PANTHER" id="PTHR23063">
    <property type="entry name" value="PHOSPHOLIPID ACYLTRANSFERASE"/>
    <property type="match status" value="1"/>
</dbReference>
<dbReference type="Proteomes" id="UP000601597">
    <property type="component" value="Unassembled WGS sequence"/>
</dbReference>
<keyword evidence="4" id="KW-1133">Transmembrane helix</keyword>
<keyword evidence="5" id="KW-0443">Lipid metabolism</keyword>
<protein>
    <recommendedName>
        <fullName evidence="9">Phospholipid/glycerol acyltransferase domain-containing protein</fullName>
    </recommendedName>
</protein>
<keyword evidence="2" id="KW-0808">Transferase</keyword>
<dbReference type="RefSeq" id="WP_189575031.1">
    <property type="nucleotide sequence ID" value="NZ_BMXV01000003.1"/>
</dbReference>
<organism evidence="10 11">
    <name type="scientific">Marinobacter zhanjiangensis</name>
    <dbReference type="NCBI Taxonomy" id="578215"/>
    <lineage>
        <taxon>Bacteria</taxon>
        <taxon>Pseudomonadati</taxon>
        <taxon>Pseudomonadota</taxon>
        <taxon>Gammaproteobacteria</taxon>
        <taxon>Pseudomonadales</taxon>
        <taxon>Marinobacteraceae</taxon>
        <taxon>Marinobacter</taxon>
    </lineage>
</organism>
<accession>A0ABQ3AZI9</accession>
<keyword evidence="11" id="KW-1185">Reference proteome</keyword>
<evidence type="ECO:0000256" key="4">
    <source>
        <dbReference type="ARBA" id="ARBA00022989"/>
    </source>
</evidence>
<reference evidence="11" key="1">
    <citation type="journal article" date="2019" name="Int. J. Syst. Evol. Microbiol.">
        <title>The Global Catalogue of Microorganisms (GCM) 10K type strain sequencing project: providing services to taxonomists for standard genome sequencing and annotation.</title>
        <authorList>
            <consortium name="The Broad Institute Genomics Platform"/>
            <consortium name="The Broad Institute Genome Sequencing Center for Infectious Disease"/>
            <person name="Wu L."/>
            <person name="Ma J."/>
        </authorList>
    </citation>
    <scope>NUCLEOTIDE SEQUENCE [LARGE SCALE GENOMIC DNA]</scope>
    <source>
        <strain evidence="11">KCTC 22280</strain>
    </source>
</reference>
<dbReference type="SUPFAM" id="SSF69593">
    <property type="entry name" value="Glycerol-3-phosphate (1)-acyltransferase"/>
    <property type="match status" value="1"/>
</dbReference>
<comment type="caution">
    <text evidence="10">The sequence shown here is derived from an EMBL/GenBank/DDBJ whole genome shotgun (WGS) entry which is preliminary data.</text>
</comment>
<dbReference type="SMART" id="SM00563">
    <property type="entry name" value="PlsC"/>
    <property type="match status" value="1"/>
</dbReference>
<evidence type="ECO:0000256" key="7">
    <source>
        <dbReference type="ARBA" id="ARBA00023315"/>
    </source>
</evidence>
<evidence type="ECO:0000256" key="2">
    <source>
        <dbReference type="ARBA" id="ARBA00022679"/>
    </source>
</evidence>
<keyword evidence="6" id="KW-0472">Membrane</keyword>
<gene>
    <name evidence="10" type="ORF">GCM10007071_14940</name>
</gene>
<sequence length="275" mass="29829">MAALRLMFRLPLLILVLSVTAVVAALLLLADVVTRRRHDRTPVAQICFRCCCRCIGIRIREQGPAPQAPALLMSNHISWTDIPVLGGLTKIRFLSKAEVAQWPVVGWLARQAGTLFIRRGGGEAAEKRADIRETLEAGQSVLIFPEGTTSAGLTVLPFFPRLIGAATAADVAIVPVSIAYVRDGEPCHISPFIGDDEFHHHLIRLLAAPAPDVRVVWHPPVTPLPDESARELSNRVREIIVESLRRSHQGAGVRGCPAAASSSVASRADMMSRSK</sequence>
<evidence type="ECO:0000313" key="10">
    <source>
        <dbReference type="EMBL" id="GGY69084.1"/>
    </source>
</evidence>
<evidence type="ECO:0000256" key="6">
    <source>
        <dbReference type="ARBA" id="ARBA00023136"/>
    </source>
</evidence>
<keyword evidence="3" id="KW-0812">Transmembrane</keyword>
<feature type="domain" description="Phospholipid/glycerol acyltransferase" evidence="9">
    <location>
        <begin position="70"/>
        <end position="181"/>
    </location>
</feature>
<comment type="subcellular location">
    <subcellularLocation>
        <location evidence="1">Membrane</location>
    </subcellularLocation>
</comment>
<evidence type="ECO:0000256" key="5">
    <source>
        <dbReference type="ARBA" id="ARBA00023098"/>
    </source>
</evidence>
<dbReference type="PANTHER" id="PTHR23063:SF52">
    <property type="entry name" value="LYSOPHOSPHATIDYLCHOLINE ACYLTRANSFERASE"/>
    <property type="match status" value="1"/>
</dbReference>
<evidence type="ECO:0000256" key="8">
    <source>
        <dbReference type="SAM" id="MobiDB-lite"/>
    </source>
</evidence>
<feature type="compositionally biased region" description="Low complexity" evidence="8">
    <location>
        <begin position="258"/>
        <end position="269"/>
    </location>
</feature>
<dbReference type="Pfam" id="PF01553">
    <property type="entry name" value="Acyltransferase"/>
    <property type="match status" value="1"/>
</dbReference>
<evidence type="ECO:0000256" key="1">
    <source>
        <dbReference type="ARBA" id="ARBA00004370"/>
    </source>
</evidence>
<proteinExistence type="predicted"/>
<feature type="region of interest" description="Disordered" evidence="8">
    <location>
        <begin position="252"/>
        <end position="275"/>
    </location>
</feature>
<evidence type="ECO:0000256" key="3">
    <source>
        <dbReference type="ARBA" id="ARBA00022692"/>
    </source>
</evidence>
<dbReference type="InterPro" id="IPR002123">
    <property type="entry name" value="Plipid/glycerol_acylTrfase"/>
</dbReference>
<name>A0ABQ3AZI9_9GAMM</name>
<evidence type="ECO:0000313" key="11">
    <source>
        <dbReference type="Proteomes" id="UP000601597"/>
    </source>
</evidence>